<feature type="region of interest" description="Disordered" evidence="3">
    <location>
        <begin position="416"/>
        <end position="442"/>
    </location>
</feature>
<dbReference type="PROSITE" id="PS50102">
    <property type="entry name" value="RRM"/>
    <property type="match status" value="1"/>
</dbReference>
<reference evidence="7 8" key="1">
    <citation type="submission" date="2018-03" db="EMBL/GenBank/DDBJ databases">
        <authorList>
            <person name="Guldener U."/>
        </authorList>
    </citation>
    <scope>NUCLEOTIDE SEQUENCE [LARGE SCALE GENOMIC DNA]</scope>
    <source>
        <strain evidence="7 8">NBRC100155</strain>
    </source>
</reference>
<dbReference type="AlphaFoldDB" id="A0A5C3EE79"/>
<dbReference type="Gene3D" id="3.30.70.330">
    <property type="match status" value="1"/>
</dbReference>
<dbReference type="SUPFAM" id="SSF48464">
    <property type="entry name" value="ENTH/VHS domain"/>
    <property type="match status" value="1"/>
</dbReference>
<evidence type="ECO:0000313" key="8">
    <source>
        <dbReference type="Proteomes" id="UP000324022"/>
    </source>
</evidence>
<gene>
    <name evidence="7" type="ORF">UTRI_04636</name>
</gene>
<dbReference type="Pfam" id="PF01805">
    <property type="entry name" value="Surp"/>
    <property type="match status" value="1"/>
</dbReference>
<name>A0A5C3EE79_9BASI</name>
<dbReference type="Proteomes" id="UP000324022">
    <property type="component" value="Unassembled WGS sequence"/>
</dbReference>
<feature type="region of interest" description="Disordered" evidence="3">
    <location>
        <begin position="208"/>
        <end position="274"/>
    </location>
</feature>
<feature type="compositionally biased region" description="Basic and acidic residues" evidence="3">
    <location>
        <begin position="221"/>
        <end position="232"/>
    </location>
</feature>
<dbReference type="GO" id="GO:0005634">
    <property type="term" value="C:nucleus"/>
    <property type="evidence" value="ECO:0007669"/>
    <property type="project" value="TreeGrafter"/>
</dbReference>
<dbReference type="GO" id="GO:0006396">
    <property type="term" value="P:RNA processing"/>
    <property type="evidence" value="ECO:0007669"/>
    <property type="project" value="InterPro"/>
</dbReference>
<dbReference type="Pfam" id="PF04818">
    <property type="entry name" value="CID"/>
    <property type="match status" value="1"/>
</dbReference>
<sequence>MSSGGSGSYPHRPYRLSRVDLGADEDNAHLDYSGQAGPSNPSRHMASRPYYDPRSSRSHHTYHDLDSPSHHQTASHRADRTKKGYPHPPRSPIQQRTTPSPEPDKDVLAYIRAQAQHSSSSNEEQRIAEQLKRQKFQHGAGTVKSRVQKEREAEERKKKQAEQDAAKAYDEFVAAMGGDVADSSDQASSNFTKKHTGFVAAGGKAYVGSRSEASPAVKPTLSKDVRQERGESGGKAPLKRVSTAFQEDEDSPDEAASIATLTRKEPQRKRHAAMSSFLSELQTEQAQRESRLSTLASTTNKSISTLLAHETLSKPGSRDLVSDPLTTNICIVSLPPHVDERAVGDFFRQWGDVATVKIMWPRGEQRERVGGLTGFVAFMTRSEAEYAFKEADGAMWGGTRVKLSWGKAMPLPSRAAYPMSREKRREERQADEESGSKSSLPKLVIRHRRTDTTKINTKEKLKQEVEREYGETQRLFIETVASRIRSNGAHFEQILREREADNPKFAFLHQEGSILFHYFRVFLDPHYTPLSSNLDDVSTFSDAGSDELYSTDSGEESENERLHLSRPFTSTSATGSTALGALSRRRLTCMLRSLTLRRERIARVTAFALDHAASYTHVVSLLTSSLLQPSTPIPRKLARLYALSDILHNSGSPISNAWRYRAALEAQLPLVFAHLGMVARSFTGRMKREEFRGKCGAVLEIWEGWIVVSPHVLDRLRRVFDCPPVLPRLKMREADEEEEDVDGEALESENVAAAARMTKSMGAKVGGEEEEDLDGEALDVDPPTDGPRPQDAIQDAIKEHVDGEPLLNPSLIGEQNMEEEEDLDGEAL</sequence>
<dbReference type="InterPro" id="IPR012677">
    <property type="entry name" value="Nucleotide-bd_a/b_plait_sf"/>
</dbReference>
<dbReference type="SMART" id="SM00582">
    <property type="entry name" value="RPR"/>
    <property type="match status" value="1"/>
</dbReference>
<dbReference type="PANTHER" id="PTHR23140">
    <property type="entry name" value="RNA PROCESSING PROTEIN LD23810P"/>
    <property type="match status" value="1"/>
</dbReference>
<dbReference type="InterPro" id="IPR051485">
    <property type="entry name" value="SR-CTD_assoc_factor"/>
</dbReference>
<evidence type="ECO:0008006" key="9">
    <source>
        <dbReference type="Google" id="ProtNLM"/>
    </source>
</evidence>
<organism evidence="7 8">
    <name type="scientific">Ustilago trichophora</name>
    <dbReference type="NCBI Taxonomy" id="86804"/>
    <lineage>
        <taxon>Eukaryota</taxon>
        <taxon>Fungi</taxon>
        <taxon>Dikarya</taxon>
        <taxon>Basidiomycota</taxon>
        <taxon>Ustilaginomycotina</taxon>
        <taxon>Ustilaginomycetes</taxon>
        <taxon>Ustilaginales</taxon>
        <taxon>Ustilaginaceae</taxon>
        <taxon>Ustilago</taxon>
    </lineage>
</organism>
<feature type="region of interest" description="Disordered" evidence="3">
    <location>
        <begin position="761"/>
        <end position="828"/>
    </location>
</feature>
<dbReference type="PROSITE" id="PS50128">
    <property type="entry name" value="SURP"/>
    <property type="match status" value="1"/>
</dbReference>
<keyword evidence="1 2" id="KW-0694">RNA-binding</keyword>
<evidence type="ECO:0000256" key="1">
    <source>
        <dbReference type="ARBA" id="ARBA00022884"/>
    </source>
</evidence>
<dbReference type="GO" id="GO:0003723">
    <property type="term" value="F:RNA binding"/>
    <property type="evidence" value="ECO:0007669"/>
    <property type="project" value="UniProtKB-UniRule"/>
</dbReference>
<feature type="domain" description="SURP motif" evidence="5">
    <location>
        <begin position="476"/>
        <end position="519"/>
    </location>
</feature>
<dbReference type="Gene3D" id="1.25.40.90">
    <property type="match status" value="1"/>
</dbReference>
<evidence type="ECO:0000256" key="2">
    <source>
        <dbReference type="PROSITE-ProRule" id="PRU00176"/>
    </source>
</evidence>
<evidence type="ECO:0000313" key="7">
    <source>
        <dbReference type="EMBL" id="SPO28758.1"/>
    </source>
</evidence>
<evidence type="ECO:0000256" key="3">
    <source>
        <dbReference type="SAM" id="MobiDB-lite"/>
    </source>
</evidence>
<dbReference type="SMART" id="SM00360">
    <property type="entry name" value="RRM"/>
    <property type="match status" value="1"/>
</dbReference>
<protein>
    <recommendedName>
        <fullName evidence="9">U2-associated protein SR140</fullName>
    </recommendedName>
</protein>
<dbReference type="InterPro" id="IPR035979">
    <property type="entry name" value="RBD_domain_sf"/>
</dbReference>
<evidence type="ECO:0000259" key="5">
    <source>
        <dbReference type="PROSITE" id="PS50128"/>
    </source>
</evidence>
<dbReference type="InterPro" id="IPR035967">
    <property type="entry name" value="SWAP/Surp_sf"/>
</dbReference>
<dbReference type="Gene3D" id="1.10.10.790">
    <property type="entry name" value="Surp module"/>
    <property type="match status" value="1"/>
</dbReference>
<dbReference type="InterPro" id="IPR006569">
    <property type="entry name" value="CID_dom"/>
</dbReference>
<dbReference type="SMART" id="SM00648">
    <property type="entry name" value="SWAP"/>
    <property type="match status" value="1"/>
</dbReference>
<dbReference type="SUPFAM" id="SSF109905">
    <property type="entry name" value="Surp module (SWAP domain)"/>
    <property type="match status" value="1"/>
</dbReference>
<accession>A0A5C3EE79</accession>
<dbReference type="Pfam" id="PF00076">
    <property type="entry name" value="RRM_1"/>
    <property type="match status" value="1"/>
</dbReference>
<evidence type="ECO:0000259" key="6">
    <source>
        <dbReference type="PROSITE" id="PS51391"/>
    </source>
</evidence>
<feature type="compositionally biased region" description="Basic and acidic residues" evidence="3">
    <location>
        <begin position="123"/>
        <end position="132"/>
    </location>
</feature>
<feature type="compositionally biased region" description="Acidic residues" evidence="3">
    <location>
        <begin position="768"/>
        <end position="779"/>
    </location>
</feature>
<dbReference type="InterPro" id="IPR000504">
    <property type="entry name" value="RRM_dom"/>
</dbReference>
<keyword evidence="8" id="KW-1185">Reference proteome</keyword>
<dbReference type="OrthoDB" id="377209at2759"/>
<proteinExistence type="predicted"/>
<feature type="compositionally biased region" description="Basic and acidic residues" evidence="3">
    <location>
        <begin position="147"/>
        <end position="165"/>
    </location>
</feature>
<feature type="compositionally biased region" description="Acidic residues" evidence="3">
    <location>
        <begin position="816"/>
        <end position="828"/>
    </location>
</feature>
<feature type="region of interest" description="Disordered" evidence="3">
    <location>
        <begin position="1"/>
        <end position="165"/>
    </location>
</feature>
<evidence type="ECO:0000259" key="4">
    <source>
        <dbReference type="PROSITE" id="PS50102"/>
    </source>
</evidence>
<dbReference type="EMBL" id="OOIN01000024">
    <property type="protein sequence ID" value="SPO28758.1"/>
    <property type="molecule type" value="Genomic_DNA"/>
</dbReference>
<dbReference type="PROSITE" id="PS51391">
    <property type="entry name" value="CID"/>
    <property type="match status" value="1"/>
</dbReference>
<feature type="domain" description="RRM" evidence="4">
    <location>
        <begin position="327"/>
        <end position="408"/>
    </location>
</feature>
<dbReference type="SUPFAM" id="SSF54928">
    <property type="entry name" value="RNA-binding domain, RBD"/>
    <property type="match status" value="1"/>
</dbReference>
<dbReference type="InterPro" id="IPR008942">
    <property type="entry name" value="ENTH_VHS"/>
</dbReference>
<dbReference type="InterPro" id="IPR000061">
    <property type="entry name" value="Surp"/>
</dbReference>
<feature type="domain" description="CID" evidence="6">
    <location>
        <begin position="579"/>
        <end position="724"/>
    </location>
</feature>
<dbReference type="PANTHER" id="PTHR23140:SF0">
    <property type="entry name" value="U2 SNRNP-ASSOCIATED SURP MOTIF-CONTAINING PROTEIN"/>
    <property type="match status" value="1"/>
</dbReference>